<proteinExistence type="predicted"/>
<feature type="transmembrane region" description="Helical" evidence="1">
    <location>
        <begin position="6"/>
        <end position="24"/>
    </location>
</feature>
<feature type="transmembrane region" description="Helical" evidence="1">
    <location>
        <begin position="36"/>
        <end position="55"/>
    </location>
</feature>
<accession>A0ABQ2MMV2</accession>
<name>A0ABQ2MMV2_9ACTN</name>
<dbReference type="RefSeq" id="WP_189176657.1">
    <property type="nucleotide sequence ID" value="NZ_BMNG01000016.1"/>
</dbReference>
<comment type="caution">
    <text evidence="2">The sequence shown here is derived from an EMBL/GenBank/DDBJ whole genome shotgun (WGS) entry which is preliminary data.</text>
</comment>
<reference evidence="3" key="1">
    <citation type="journal article" date="2019" name="Int. J. Syst. Evol. Microbiol.">
        <title>The Global Catalogue of Microorganisms (GCM) 10K type strain sequencing project: providing services to taxonomists for standard genome sequencing and annotation.</title>
        <authorList>
            <consortium name="The Broad Institute Genomics Platform"/>
            <consortium name="The Broad Institute Genome Sequencing Center for Infectious Disease"/>
            <person name="Wu L."/>
            <person name="Ma J."/>
        </authorList>
    </citation>
    <scope>NUCLEOTIDE SEQUENCE [LARGE SCALE GENOMIC DNA]</scope>
    <source>
        <strain evidence="3">CGMCC 4.7349</strain>
    </source>
</reference>
<evidence type="ECO:0000313" key="2">
    <source>
        <dbReference type="EMBL" id="GGO54622.1"/>
    </source>
</evidence>
<protein>
    <submittedName>
        <fullName evidence="2">Uncharacterized protein</fullName>
    </submittedName>
</protein>
<keyword evidence="1" id="KW-1133">Transmembrane helix</keyword>
<feature type="transmembrane region" description="Helical" evidence="1">
    <location>
        <begin position="67"/>
        <end position="88"/>
    </location>
</feature>
<dbReference type="EMBL" id="BMNG01000016">
    <property type="protein sequence ID" value="GGO54622.1"/>
    <property type="molecule type" value="Genomic_DNA"/>
</dbReference>
<sequence length="129" mass="14818">MLARLPLVWLLLMAALATFAFCFAIDRWMKERKLTVVFLVISVGCCLGMIAVGGAQVQNWNARQMLVLYSFAWTGLTIGMFPTRKLLITYGDEYRHGIQREKYEYPKRYFAALLFSVILMCFLAFVLAT</sequence>
<keyword evidence="3" id="KW-1185">Reference proteome</keyword>
<gene>
    <name evidence="2" type="ORF">GCM10012286_64820</name>
</gene>
<evidence type="ECO:0000256" key="1">
    <source>
        <dbReference type="SAM" id="Phobius"/>
    </source>
</evidence>
<keyword evidence="1" id="KW-0812">Transmembrane</keyword>
<feature type="transmembrane region" description="Helical" evidence="1">
    <location>
        <begin position="109"/>
        <end position="128"/>
    </location>
</feature>
<organism evidence="2 3">
    <name type="scientific">Streptomyces lasiicapitis</name>
    <dbReference type="NCBI Taxonomy" id="1923961"/>
    <lineage>
        <taxon>Bacteria</taxon>
        <taxon>Bacillati</taxon>
        <taxon>Actinomycetota</taxon>
        <taxon>Actinomycetes</taxon>
        <taxon>Kitasatosporales</taxon>
        <taxon>Streptomycetaceae</taxon>
        <taxon>Streptomyces</taxon>
    </lineage>
</organism>
<keyword evidence="1" id="KW-0472">Membrane</keyword>
<dbReference type="Proteomes" id="UP000656881">
    <property type="component" value="Unassembled WGS sequence"/>
</dbReference>
<evidence type="ECO:0000313" key="3">
    <source>
        <dbReference type="Proteomes" id="UP000656881"/>
    </source>
</evidence>